<dbReference type="EMBL" id="JANBTX010000226">
    <property type="protein sequence ID" value="KAJ2684215.1"/>
    <property type="molecule type" value="Genomic_DNA"/>
</dbReference>
<dbReference type="AlphaFoldDB" id="A0A9W8GIE1"/>
<comment type="caution">
    <text evidence="1">The sequence shown here is derived from an EMBL/GenBank/DDBJ whole genome shotgun (WGS) entry which is preliminary data.</text>
</comment>
<organism evidence="1 2">
    <name type="scientific">Coemansia spiralis</name>
    <dbReference type="NCBI Taxonomy" id="417178"/>
    <lineage>
        <taxon>Eukaryota</taxon>
        <taxon>Fungi</taxon>
        <taxon>Fungi incertae sedis</taxon>
        <taxon>Zoopagomycota</taxon>
        <taxon>Kickxellomycotina</taxon>
        <taxon>Kickxellomycetes</taxon>
        <taxon>Kickxellales</taxon>
        <taxon>Kickxellaceae</taxon>
        <taxon>Coemansia</taxon>
    </lineage>
</organism>
<gene>
    <name evidence="1" type="ORF">IWW39_005043</name>
</gene>
<evidence type="ECO:0000313" key="1">
    <source>
        <dbReference type="EMBL" id="KAJ2684215.1"/>
    </source>
</evidence>
<name>A0A9W8GIE1_9FUNG</name>
<sequence>MTQVNPAPNPVLYAECEYQKAKDILANSPISPDSQESYYTRFALWIHYCNKHHGGNDVVTGSRVADYVEWLVGSEIADGIRHDHPRLQQMLRGQVQGVRYYWSLQNNGGGVDPLQSEVFRDRWRSVVERYPCHRLLERAELGESLSA</sequence>
<proteinExistence type="predicted"/>
<dbReference type="OrthoDB" id="5527317at2759"/>
<evidence type="ECO:0000313" key="2">
    <source>
        <dbReference type="Proteomes" id="UP001151516"/>
    </source>
</evidence>
<keyword evidence="2" id="KW-1185">Reference proteome</keyword>
<protein>
    <submittedName>
        <fullName evidence="1">Uncharacterized protein</fullName>
    </submittedName>
</protein>
<accession>A0A9W8GIE1</accession>
<reference evidence="1" key="1">
    <citation type="submission" date="2022-07" db="EMBL/GenBank/DDBJ databases">
        <title>Phylogenomic reconstructions and comparative analyses of Kickxellomycotina fungi.</title>
        <authorList>
            <person name="Reynolds N.K."/>
            <person name="Stajich J.E."/>
            <person name="Barry K."/>
            <person name="Grigoriev I.V."/>
            <person name="Crous P."/>
            <person name="Smith M.E."/>
        </authorList>
    </citation>
    <scope>NUCLEOTIDE SEQUENCE</scope>
    <source>
        <strain evidence="1">CBS 109367</strain>
    </source>
</reference>
<dbReference type="Proteomes" id="UP001151516">
    <property type="component" value="Unassembled WGS sequence"/>
</dbReference>